<dbReference type="GO" id="GO:0005524">
    <property type="term" value="F:ATP binding"/>
    <property type="evidence" value="ECO:0007669"/>
    <property type="project" value="UniProtKB-KW"/>
</dbReference>
<dbReference type="Proteomes" id="UP000663828">
    <property type="component" value="Unassembled WGS sequence"/>
</dbReference>
<evidence type="ECO:0000259" key="4">
    <source>
        <dbReference type="Pfam" id="PF14214"/>
    </source>
</evidence>
<organism evidence="6 7">
    <name type="scientific">Adineta ricciae</name>
    <name type="common">Rotifer</name>
    <dbReference type="NCBI Taxonomy" id="249248"/>
    <lineage>
        <taxon>Eukaryota</taxon>
        <taxon>Metazoa</taxon>
        <taxon>Spiralia</taxon>
        <taxon>Gnathifera</taxon>
        <taxon>Rotifera</taxon>
        <taxon>Eurotatoria</taxon>
        <taxon>Bdelloidea</taxon>
        <taxon>Adinetida</taxon>
        <taxon>Adinetidae</taxon>
        <taxon>Adineta</taxon>
    </lineage>
</organism>
<dbReference type="CDD" id="cd22791">
    <property type="entry name" value="OTU_VRTN"/>
    <property type="match status" value="1"/>
</dbReference>
<dbReference type="EC" id="5.6.2.3" evidence="1"/>
<keyword evidence="1" id="KW-0378">Hydrolase</keyword>
<keyword evidence="1" id="KW-0547">Nucleotide-binding</keyword>
<keyword evidence="7" id="KW-1185">Reference proteome</keyword>
<evidence type="ECO:0000313" key="7">
    <source>
        <dbReference type="Proteomes" id="UP000663828"/>
    </source>
</evidence>
<accession>A0A813VJS1</accession>
<feature type="domain" description="DUF6570" evidence="5">
    <location>
        <begin position="840"/>
        <end position="977"/>
    </location>
</feature>
<feature type="domain" description="DNA helicase Pif1-like DEAD-box helicase" evidence="3">
    <location>
        <begin position="2043"/>
        <end position="2228"/>
    </location>
</feature>
<reference evidence="6" key="1">
    <citation type="submission" date="2021-02" db="EMBL/GenBank/DDBJ databases">
        <authorList>
            <person name="Nowell W R."/>
        </authorList>
    </citation>
    <scope>NUCLEOTIDE SEQUENCE</scope>
</reference>
<comment type="caution">
    <text evidence="6">The sequence shown here is derived from an EMBL/GenBank/DDBJ whole genome shotgun (WGS) entry which is preliminary data.</text>
</comment>
<keyword evidence="1" id="KW-0234">DNA repair</keyword>
<feature type="region of interest" description="Disordered" evidence="2">
    <location>
        <begin position="325"/>
        <end position="359"/>
    </location>
</feature>
<dbReference type="GO" id="GO:0006281">
    <property type="term" value="P:DNA repair"/>
    <property type="evidence" value="ECO:0007669"/>
    <property type="project" value="UniProtKB-KW"/>
</dbReference>
<dbReference type="InterPro" id="IPR025476">
    <property type="entry name" value="Helitron_helicase-like"/>
</dbReference>
<sequence>MTTHYRCLFCGASTTTNCYCSSCRQMDRCAMFDALLKLLGNATKTNSYYDQIKNISQEIETLDWLLTPLQFSPVTCFDPNIHRIDQCAKEYLENGCTDIQGMVPVAVPGDGNCLYHSIICLNGTKKLPVSELRVRTIIELVKNDIFYHNQFSHIIGPLNEAVKSIARNYSYSELYEIVGLSNVLKCNIRSVYPKIQYRSELNIFNSIFQCNKHESTSNIITLLWSNTQSEIYARSCNAGTWTPNHFVPLLAAQDDTMLQNTYLSVDLTSKTTPTKSTTKNAVSTPVRVPHFVDLDHEMDASPKSSTCSADSNSTASRKIKRKEKYMKGNERTEVQTAENKQISAREKSAARRAALSPTQIERQRTLDRERKAASRVAMTSEEIECQRITARERSAARRAALTPDEVERQRELARERSIARKAALSPTQMKRQLTFDRERKAASRVAMTSEEIERQRITARERSIARKAALSPTQMERQRTLDRERKAASRVAMTSEEIERQRITARERSAARRAALTPDEVGHQRELARERSAARRAALTPEEVERQRELARERSIARKAALSPTQMKRQLTFDRERKATSRAALTPDQAARERVIAQERSETRRSALSSEDNERQRILARDRSMAKRAVASPAESEAQRVLARERSSTRRAMIASQSTEQLEASGQKQNRSQENINLKTAAAHRKTDSVEVDWPKPVDLECKKSCLKNFIQSMSMKALEEGVCSICNIRCYKRDLRCVPYNKIPSIELLKAHDDLYNMICGFDQSKSLHTDDQNSMDCDLELSTDESDRFKQSSETKASFICVNGIVLYRKGLHHNFDRRKRSMVHCDICMECWSSLTKEKIPKFSVANKVWVGDVTPELQGLTIPEQRLIALYRHNSCIVKLQSSFHSASTAQSALKGNCISFPQDVVNIATTLPLELNELCDSLKIIFVGSHTPNRNQLKRILTVRKTKVAAALQWLKTNNSLYKHITINKSAIENLPSDDVPECLWTTMQISTEVQTAGNDRAGYVPETNPDKNDLNNDETIPLMTSGVLDVNGVNISSDDVTQHMLERVKVQTTEDRRDRDLEANVRKDPIYLIPRGNKPANEYYNPNLLMGIFPTLFPYGCGALEDNSRPVKINLREHIRHLLSFEDRRFEENHSFIFVVFNILQRRTACFHAQLMTTRPYFQKSAELIDSLSSDDIQTALVNISKGIYSKVVDERINALMKHIRVISGHVMGSAHSRSALRTKIHALCFNIGLPSLFVTINPADIHSPVALYFSGVDLDLDNVILKKMGTSYERAQVIATHPVATAKFFNCLVKSILKCLVLGGVLGPAKAYFGTVESQGRGSLHLHLLIWLNHEFTPAQLKEQIQQEDFRTRLLEYLEDIIKEDLDLFQEKGDNASNATENIEAPQMESAMSETVPACQPIPNPSADNFLEMFHRYIIHLVKTCNIHKHTATCYKYSKGKANDCLICRMRMPRVLVESSSIDLESGQIAMRRSHPWINNFNEWLISACRSNMDIKFIWSGSDAKALVYYITDYITKSSLAFHDMFLFAQQGIKSIEQYRIPDRTESAVEKSRKLVLRCYNMIASHQEVSGVQVASYLMNFGDHYTTHTFKNLFLFSIENYLQTELIKARLGAKEPDERTTEGTLSDFYEDHEEDGTKMNEEQFILEKTATKNENTYVMVNTRLDYQCRSRDLTTICLYDFVSQFHKKVIDKSDQRALKNAQSSHGERLSTEGTRMNERHTFESTHPQSASHILIRHNNPVVPVLLGPQIPRREREDTRERYCRAILTLFVPWRSINDLCTVTQTWSEAFETHRHLISDKALRIIENIQLLHDCKGDRDQHLLQTIAVDDSDSKIDPVLIPDNFRKDEDDEDDDPEELLQMLSLVNETNSKAFVKSSSCAEQRYLCEALESIDSTDRFASLKNCRNLLNRNEYHSLDDSNAFVTATLDHAKMVKEWKRDIETKRDKARNYLISGDYTVETQDDEMQIEPVTAQIPTSPLKDQISTVLPVSTVETVLLPSKPDIIMKFTLNKQQSFAFKIICDHLDGDYSSRNDTLNGQLLMCVPGCGGTGKSQLIRAITNYFQLTNRCKMLRKLAPTSIAAAEIDGSTIHSFLGESRKSSKRQTRTFRPGDAKLENEWRHVKLNRVVKTAKHVNSEASFGGVNVIFFGDYLQYSPVLDKALYQSCSSVQQYNDRQIDIQCAQKVMSQINCVVKLEQQMRTEDVKYLELLNRLRNGQSTREDYQLLCSRIIGSPNLKISLRQNPWNEAPILVFRNTVRTQINNRAVLNKAIELGVTPIVCVAQDYVKGGIIDDPRLRKAILELPDNRTEHLPGYLPLVPGMPVLLTENIATELGLSNGTRGIFRQLVYEECFQDTELYQNNFPEHTNFVLQPKYALVEFPSCKLDYALSKLDQKIIPICLSEQTFQFDAKELLTESTSKAAKLTKRSTKISIKRKALPLVPAYSITTHKSQGQTLGKVIIDLVVPPGPVEIASTYVPLSRVKRLEDLLILRPFKYETLQVQPSAAQLNELNRLDTIAKETLKHYNVIK</sequence>
<feature type="compositionally biased region" description="Basic and acidic residues" evidence="2">
    <location>
        <begin position="520"/>
        <end position="533"/>
    </location>
</feature>
<dbReference type="InterPro" id="IPR010285">
    <property type="entry name" value="DNA_helicase_pif1-like_DEAD"/>
</dbReference>
<dbReference type="Gene3D" id="3.90.70.80">
    <property type="match status" value="1"/>
</dbReference>
<evidence type="ECO:0000256" key="2">
    <source>
        <dbReference type="SAM" id="MobiDB-lite"/>
    </source>
</evidence>
<protein>
    <recommendedName>
        <fullName evidence="1">ATP-dependent DNA helicase</fullName>
        <ecNumber evidence="1">5.6.2.3</ecNumber>
    </recommendedName>
</protein>
<dbReference type="Pfam" id="PF14214">
    <property type="entry name" value="Helitron_like_N"/>
    <property type="match status" value="1"/>
</dbReference>
<keyword evidence="1" id="KW-0233">DNA recombination</keyword>
<feature type="compositionally biased region" description="Polar residues" evidence="2">
    <location>
        <begin position="302"/>
        <end position="316"/>
    </location>
</feature>
<dbReference type="CDD" id="cd18809">
    <property type="entry name" value="SF1_C_RecD"/>
    <property type="match status" value="1"/>
</dbReference>
<feature type="compositionally biased region" description="Basic and acidic residues" evidence="2">
    <location>
        <begin position="476"/>
        <end position="487"/>
    </location>
</feature>
<feature type="region of interest" description="Disordered" evidence="2">
    <location>
        <begin position="558"/>
        <end position="674"/>
    </location>
</feature>
<dbReference type="InterPro" id="IPR027417">
    <property type="entry name" value="P-loop_NTPase"/>
</dbReference>
<comment type="cofactor">
    <cofactor evidence="1">
        <name>Mg(2+)</name>
        <dbReference type="ChEBI" id="CHEBI:18420"/>
    </cofactor>
</comment>
<evidence type="ECO:0000256" key="1">
    <source>
        <dbReference type="RuleBase" id="RU363044"/>
    </source>
</evidence>
<comment type="similarity">
    <text evidence="1">Belongs to the helicase family.</text>
</comment>
<feature type="region of interest" description="Disordered" evidence="2">
    <location>
        <begin position="300"/>
        <end position="319"/>
    </location>
</feature>
<proteinExistence type="inferred from homology"/>
<dbReference type="GO" id="GO:0043139">
    <property type="term" value="F:5'-3' DNA helicase activity"/>
    <property type="evidence" value="ECO:0007669"/>
    <property type="project" value="UniProtKB-EC"/>
</dbReference>
<feature type="compositionally biased region" description="Basic and acidic residues" evidence="2">
    <location>
        <begin position="612"/>
        <end position="625"/>
    </location>
</feature>
<dbReference type="GO" id="GO:0000723">
    <property type="term" value="P:telomere maintenance"/>
    <property type="evidence" value="ECO:0007669"/>
    <property type="project" value="InterPro"/>
</dbReference>
<evidence type="ECO:0000259" key="3">
    <source>
        <dbReference type="Pfam" id="PF05970"/>
    </source>
</evidence>
<comment type="catalytic activity">
    <reaction evidence="1">
        <text>ATP + H2O = ADP + phosphate + H(+)</text>
        <dbReference type="Rhea" id="RHEA:13065"/>
        <dbReference type="ChEBI" id="CHEBI:15377"/>
        <dbReference type="ChEBI" id="CHEBI:15378"/>
        <dbReference type="ChEBI" id="CHEBI:30616"/>
        <dbReference type="ChEBI" id="CHEBI:43474"/>
        <dbReference type="ChEBI" id="CHEBI:456216"/>
        <dbReference type="EC" id="5.6.2.3"/>
    </reaction>
</comment>
<dbReference type="InterPro" id="IPR046700">
    <property type="entry name" value="DUF6570"/>
</dbReference>
<keyword evidence="1" id="KW-0227">DNA damage</keyword>
<feature type="compositionally biased region" description="Basic and acidic residues" evidence="2">
    <location>
        <begin position="497"/>
        <end position="510"/>
    </location>
</feature>
<gene>
    <name evidence="6" type="ORF">XAT740_LOCUS4896</name>
</gene>
<dbReference type="Pfam" id="PF20209">
    <property type="entry name" value="DUF6570"/>
    <property type="match status" value="1"/>
</dbReference>
<name>A0A813VJS1_ADIRI</name>
<dbReference type="GO" id="GO:0016787">
    <property type="term" value="F:hydrolase activity"/>
    <property type="evidence" value="ECO:0007669"/>
    <property type="project" value="UniProtKB-KW"/>
</dbReference>
<dbReference type="SUPFAM" id="SSF52540">
    <property type="entry name" value="P-loop containing nucleoside triphosphate hydrolases"/>
    <property type="match status" value="2"/>
</dbReference>
<keyword evidence="1" id="KW-0067">ATP-binding</keyword>
<dbReference type="EMBL" id="CAJNOR010000206">
    <property type="protein sequence ID" value="CAF0839607.1"/>
    <property type="molecule type" value="Genomic_DNA"/>
</dbReference>
<evidence type="ECO:0000259" key="5">
    <source>
        <dbReference type="Pfam" id="PF20209"/>
    </source>
</evidence>
<dbReference type="GO" id="GO:0006310">
    <property type="term" value="P:DNA recombination"/>
    <property type="evidence" value="ECO:0007669"/>
    <property type="project" value="UniProtKB-KW"/>
</dbReference>
<dbReference type="PANTHER" id="PTHR47642">
    <property type="entry name" value="ATP-DEPENDENT DNA HELICASE"/>
    <property type="match status" value="1"/>
</dbReference>
<dbReference type="Gene3D" id="3.40.50.300">
    <property type="entry name" value="P-loop containing nucleotide triphosphate hydrolases"/>
    <property type="match status" value="1"/>
</dbReference>
<dbReference type="Pfam" id="PF05970">
    <property type="entry name" value="PIF1"/>
    <property type="match status" value="1"/>
</dbReference>
<dbReference type="InterPro" id="IPR051055">
    <property type="entry name" value="PIF1_helicase"/>
</dbReference>
<evidence type="ECO:0000313" key="6">
    <source>
        <dbReference type="EMBL" id="CAF0839607.1"/>
    </source>
</evidence>
<dbReference type="InterPro" id="IPR047273">
    <property type="entry name" value="VRTN_OTU_dom"/>
</dbReference>
<feature type="compositionally biased region" description="Basic and acidic residues" evidence="2">
    <location>
        <begin position="590"/>
        <end position="605"/>
    </location>
</feature>
<feature type="compositionally biased region" description="Polar residues" evidence="2">
    <location>
        <begin position="655"/>
        <end position="674"/>
    </location>
</feature>
<feature type="domain" description="Helitron helicase-like" evidence="4">
    <location>
        <begin position="1124"/>
        <end position="1337"/>
    </location>
</feature>
<feature type="region of interest" description="Disordered" evidence="2">
    <location>
        <begin position="468"/>
        <end position="546"/>
    </location>
</feature>
<keyword evidence="1" id="KW-0347">Helicase</keyword>